<proteinExistence type="predicted"/>
<dbReference type="AlphaFoldDB" id="A0A934QV15"/>
<keyword evidence="3" id="KW-1185">Reference proteome</keyword>
<feature type="transmembrane region" description="Helical" evidence="1">
    <location>
        <begin position="132"/>
        <end position="153"/>
    </location>
</feature>
<keyword evidence="1" id="KW-0472">Membrane</keyword>
<protein>
    <submittedName>
        <fullName evidence="2">Uncharacterized protein</fullName>
    </submittedName>
</protein>
<sequence>MVAAGATGTRPVGTAIGSLIAIGFGLVFVVATVGELPAGVALGIRIAGGVVAFVLAVAVLRVARGPVDTPAGDSGLAVRRYWAVAGAEGLALFGGIVVLNAVFDRPEFVVPWIAFVVGVHFVALAKVWRLALFVPLGAVLVVFGAAGAVLAAAGADLGVVGLVSGVCSGTALFGSVLAALAAFGVTRQGCVRATTWSGIGVSPGT</sequence>
<feature type="transmembrane region" description="Helical" evidence="1">
    <location>
        <begin position="159"/>
        <end position="183"/>
    </location>
</feature>
<evidence type="ECO:0000256" key="1">
    <source>
        <dbReference type="SAM" id="Phobius"/>
    </source>
</evidence>
<reference evidence="2" key="1">
    <citation type="submission" date="2020-12" db="EMBL/GenBank/DDBJ databases">
        <title>Prauserella sp. ASG 168, a novel actinomycete isolated from cave rock.</title>
        <authorList>
            <person name="Suriyachadkun C."/>
        </authorList>
    </citation>
    <scope>NUCLEOTIDE SEQUENCE</scope>
    <source>
        <strain evidence="2">ASG 168</strain>
    </source>
</reference>
<evidence type="ECO:0000313" key="2">
    <source>
        <dbReference type="EMBL" id="MBK1786856.1"/>
    </source>
</evidence>
<evidence type="ECO:0000313" key="3">
    <source>
        <dbReference type="Proteomes" id="UP000635245"/>
    </source>
</evidence>
<comment type="caution">
    <text evidence="2">The sequence shown here is derived from an EMBL/GenBank/DDBJ whole genome shotgun (WGS) entry which is preliminary data.</text>
</comment>
<dbReference type="Proteomes" id="UP000635245">
    <property type="component" value="Unassembled WGS sequence"/>
</dbReference>
<accession>A0A934QV15</accession>
<name>A0A934QV15_9PSEU</name>
<feature type="transmembrane region" description="Helical" evidence="1">
    <location>
        <begin position="40"/>
        <end position="60"/>
    </location>
</feature>
<organism evidence="2 3">
    <name type="scientific">Prauserella cavernicola</name>
    <dbReference type="NCBI Taxonomy" id="2800127"/>
    <lineage>
        <taxon>Bacteria</taxon>
        <taxon>Bacillati</taxon>
        <taxon>Actinomycetota</taxon>
        <taxon>Actinomycetes</taxon>
        <taxon>Pseudonocardiales</taxon>
        <taxon>Pseudonocardiaceae</taxon>
        <taxon>Prauserella</taxon>
    </lineage>
</organism>
<feature type="transmembrane region" description="Helical" evidence="1">
    <location>
        <begin position="109"/>
        <end position="125"/>
    </location>
</feature>
<keyword evidence="1" id="KW-0812">Transmembrane</keyword>
<feature type="transmembrane region" description="Helical" evidence="1">
    <location>
        <begin position="81"/>
        <end position="103"/>
    </location>
</feature>
<gene>
    <name evidence="2" type="ORF">JHE00_21235</name>
</gene>
<keyword evidence="1" id="KW-1133">Transmembrane helix</keyword>
<feature type="transmembrane region" description="Helical" evidence="1">
    <location>
        <begin position="12"/>
        <end position="34"/>
    </location>
</feature>
<dbReference type="EMBL" id="JAENJH010000005">
    <property type="protein sequence ID" value="MBK1786856.1"/>
    <property type="molecule type" value="Genomic_DNA"/>
</dbReference>